<dbReference type="PANTHER" id="PTHR32089:SF112">
    <property type="entry name" value="LYSOZYME-LIKE PROTEIN-RELATED"/>
    <property type="match status" value="1"/>
</dbReference>
<evidence type="ECO:0000256" key="3">
    <source>
        <dbReference type="PROSITE-ProRule" id="PRU00284"/>
    </source>
</evidence>
<keyword evidence="1 3" id="KW-0807">Transducer</keyword>
<keyword evidence="7" id="KW-1185">Reference proteome</keyword>
<evidence type="ECO:0000256" key="1">
    <source>
        <dbReference type="ARBA" id="ARBA00023224"/>
    </source>
</evidence>
<accession>A0ABV7RGR4</accession>
<dbReference type="SUPFAM" id="SSF58104">
    <property type="entry name" value="Methyl-accepting chemotaxis protein (MCP) signaling domain"/>
    <property type="match status" value="1"/>
</dbReference>
<dbReference type="Proteomes" id="UP001595741">
    <property type="component" value="Unassembled WGS sequence"/>
</dbReference>
<feature type="compositionally biased region" description="Low complexity" evidence="4">
    <location>
        <begin position="26"/>
        <end position="37"/>
    </location>
</feature>
<dbReference type="Pfam" id="PF00015">
    <property type="entry name" value="MCPsignal"/>
    <property type="match status" value="1"/>
</dbReference>
<evidence type="ECO:0000256" key="4">
    <source>
        <dbReference type="SAM" id="MobiDB-lite"/>
    </source>
</evidence>
<dbReference type="PANTHER" id="PTHR32089">
    <property type="entry name" value="METHYL-ACCEPTING CHEMOTAXIS PROTEIN MCPB"/>
    <property type="match status" value="1"/>
</dbReference>
<organism evidence="6 7">
    <name type="scientific">Vogesella facilis</name>
    <dbReference type="NCBI Taxonomy" id="1655232"/>
    <lineage>
        <taxon>Bacteria</taxon>
        <taxon>Pseudomonadati</taxon>
        <taxon>Pseudomonadota</taxon>
        <taxon>Betaproteobacteria</taxon>
        <taxon>Neisseriales</taxon>
        <taxon>Chromobacteriaceae</taxon>
        <taxon>Vogesella</taxon>
    </lineage>
</organism>
<dbReference type="RefSeq" id="WP_386091984.1">
    <property type="nucleotide sequence ID" value="NZ_JBHRXN010000031.1"/>
</dbReference>
<evidence type="ECO:0000313" key="7">
    <source>
        <dbReference type="Proteomes" id="UP001595741"/>
    </source>
</evidence>
<protein>
    <submittedName>
        <fullName evidence="6">Methyl-accepting chemotaxis protein</fullName>
    </submittedName>
</protein>
<sequence>MFGNRKKIDALEARLNELERERQQVQQDLDTTRQQLQDSIGAREAESRQHSKGEVYREPFGQFCDSTAGLRGSFGELAGMLEDKFQLASVAVTNLQQTRQAVDTLTNSFQHIADAQSQTAEQIAALSGKTGRIQQFVQLIKDVADQTNLLALNAAIEAARAGEQGRGFAVVADEVRKLAERTAQATSEISTLVSEVDSASSATKQQVDEAASQAEGYRHTGQAVAEAIRKLVDDSEAMAKVIADGSNSSFMEVAKLEHIVFKLDIYKAFIGQHALPAEQLGSHRHCRLGKWYYEGRGHHECRGNSHFAQLEAPHEKVHELGRQALQAFHDADFSRATRALQDMERASVEVIALLGQLEQSAGQHQIG</sequence>
<comment type="caution">
    <text evidence="6">The sequence shown here is derived from an EMBL/GenBank/DDBJ whole genome shotgun (WGS) entry which is preliminary data.</text>
</comment>
<dbReference type="SMART" id="SM00283">
    <property type="entry name" value="MA"/>
    <property type="match status" value="1"/>
</dbReference>
<evidence type="ECO:0000259" key="5">
    <source>
        <dbReference type="PROSITE" id="PS50111"/>
    </source>
</evidence>
<dbReference type="Pfam" id="PF13682">
    <property type="entry name" value="CZB"/>
    <property type="match status" value="1"/>
</dbReference>
<dbReference type="InterPro" id="IPR004089">
    <property type="entry name" value="MCPsignal_dom"/>
</dbReference>
<dbReference type="PRINTS" id="PR00260">
    <property type="entry name" value="CHEMTRNSDUCR"/>
</dbReference>
<gene>
    <name evidence="6" type="ORF">ACFOLG_11840</name>
</gene>
<proteinExistence type="inferred from homology"/>
<dbReference type="EMBL" id="JBHRXN010000031">
    <property type="protein sequence ID" value="MFC3532872.1"/>
    <property type="molecule type" value="Genomic_DNA"/>
</dbReference>
<feature type="domain" description="Methyl-accepting transducer" evidence="5">
    <location>
        <begin position="70"/>
        <end position="267"/>
    </location>
</feature>
<evidence type="ECO:0000313" key="6">
    <source>
        <dbReference type="EMBL" id="MFC3532872.1"/>
    </source>
</evidence>
<dbReference type="InterPro" id="IPR004090">
    <property type="entry name" value="Chemotax_Me-accpt_rcpt"/>
</dbReference>
<feature type="region of interest" description="Disordered" evidence="4">
    <location>
        <begin position="26"/>
        <end position="53"/>
    </location>
</feature>
<feature type="compositionally biased region" description="Basic and acidic residues" evidence="4">
    <location>
        <begin position="41"/>
        <end position="53"/>
    </location>
</feature>
<reference evidence="7" key="1">
    <citation type="journal article" date="2019" name="Int. J. Syst. Evol. Microbiol.">
        <title>The Global Catalogue of Microorganisms (GCM) 10K type strain sequencing project: providing services to taxonomists for standard genome sequencing and annotation.</title>
        <authorList>
            <consortium name="The Broad Institute Genomics Platform"/>
            <consortium name="The Broad Institute Genome Sequencing Center for Infectious Disease"/>
            <person name="Wu L."/>
            <person name="Ma J."/>
        </authorList>
    </citation>
    <scope>NUCLEOTIDE SEQUENCE [LARGE SCALE GENOMIC DNA]</scope>
    <source>
        <strain evidence="7">KCTC 42742</strain>
    </source>
</reference>
<evidence type="ECO:0000256" key="2">
    <source>
        <dbReference type="ARBA" id="ARBA00029447"/>
    </source>
</evidence>
<name>A0ABV7RGR4_9NEIS</name>
<dbReference type="Gene3D" id="1.20.120.30">
    <property type="entry name" value="Aspartate receptor, ligand-binding domain"/>
    <property type="match status" value="1"/>
</dbReference>
<dbReference type="PROSITE" id="PS50111">
    <property type="entry name" value="CHEMOTAXIS_TRANSDUC_2"/>
    <property type="match status" value="1"/>
</dbReference>
<comment type="similarity">
    <text evidence="2">Belongs to the methyl-accepting chemotaxis (MCP) protein family.</text>
</comment>
<dbReference type="Gene3D" id="6.10.250.3200">
    <property type="match status" value="1"/>
</dbReference>
<dbReference type="InterPro" id="IPR025991">
    <property type="entry name" value="Chemoreceptor_zinc-bind_dom"/>
</dbReference>